<dbReference type="AlphaFoldDB" id="A0A550D0I6"/>
<name>A0A550D0I6_9AGAR</name>
<dbReference type="EMBL" id="VDMD01000001">
    <property type="protein sequence ID" value="TRM70560.1"/>
    <property type="molecule type" value="Genomic_DNA"/>
</dbReference>
<organism evidence="1 2">
    <name type="scientific">Schizophyllum amplum</name>
    <dbReference type="NCBI Taxonomy" id="97359"/>
    <lineage>
        <taxon>Eukaryota</taxon>
        <taxon>Fungi</taxon>
        <taxon>Dikarya</taxon>
        <taxon>Basidiomycota</taxon>
        <taxon>Agaricomycotina</taxon>
        <taxon>Agaricomycetes</taxon>
        <taxon>Agaricomycetidae</taxon>
        <taxon>Agaricales</taxon>
        <taxon>Schizophyllaceae</taxon>
        <taxon>Schizophyllum</taxon>
    </lineage>
</organism>
<accession>A0A550D0I6</accession>
<protein>
    <submittedName>
        <fullName evidence="1">Uncharacterized protein</fullName>
    </submittedName>
</protein>
<sequence length="150" mass="16659">MLDSVGSAVPLFMVPQTAQMFCVLDLCAFCGFYTPSSPTRPRFYPSFTANTALHGRLPVIASPSLIPDYLTALYALPAFTDFLCLHVLLHRYCDHRSRARRGRGRTRDTRRGRAQSDGRICRRVALQTFVPGNSSFACPSDPGLFVSLKV</sequence>
<evidence type="ECO:0000313" key="1">
    <source>
        <dbReference type="EMBL" id="TRM70560.1"/>
    </source>
</evidence>
<gene>
    <name evidence="1" type="ORF">BD626DRAFT_30481</name>
</gene>
<keyword evidence="2" id="KW-1185">Reference proteome</keyword>
<reference evidence="1 2" key="1">
    <citation type="journal article" date="2019" name="New Phytol.">
        <title>Comparative genomics reveals unique wood-decay strategies and fruiting body development in the Schizophyllaceae.</title>
        <authorList>
            <person name="Almasi E."/>
            <person name="Sahu N."/>
            <person name="Krizsan K."/>
            <person name="Balint B."/>
            <person name="Kovacs G.M."/>
            <person name="Kiss B."/>
            <person name="Cseklye J."/>
            <person name="Drula E."/>
            <person name="Henrissat B."/>
            <person name="Nagy I."/>
            <person name="Chovatia M."/>
            <person name="Adam C."/>
            <person name="LaButti K."/>
            <person name="Lipzen A."/>
            <person name="Riley R."/>
            <person name="Grigoriev I.V."/>
            <person name="Nagy L.G."/>
        </authorList>
    </citation>
    <scope>NUCLEOTIDE SEQUENCE [LARGE SCALE GENOMIC DNA]</scope>
    <source>
        <strain evidence="1 2">NL-1724</strain>
    </source>
</reference>
<comment type="caution">
    <text evidence="1">The sequence shown here is derived from an EMBL/GenBank/DDBJ whole genome shotgun (WGS) entry which is preliminary data.</text>
</comment>
<evidence type="ECO:0000313" key="2">
    <source>
        <dbReference type="Proteomes" id="UP000320762"/>
    </source>
</evidence>
<dbReference type="Proteomes" id="UP000320762">
    <property type="component" value="Unassembled WGS sequence"/>
</dbReference>
<proteinExistence type="predicted"/>